<dbReference type="Pfam" id="PF16201">
    <property type="entry name" value="NopRA1"/>
    <property type="match status" value="1"/>
</dbReference>
<sequence length="679" mass="76871">MRLRLLLTYLQNGIEEPWQKIPSVSALFVAEASFILLDPSHDHYMTISKLLVRSHRMNMKSIPMFHEFFWSSSVDFKTERLWILRLLYAGLNLDDDAHIYIRNSVFEILLSFYASPLSDNESKELILQSVRKSVKLHKMALYLVEHCGLISWLSSVVSSFCGRQHQYERSFSSTQFNVVLEVVNYVLSSRHTSEWLQKCALEQLAELSSHLYKFLAGGMKLIKEVPIVNSIIAILTSTLKISLERKVFQPHFTLSVEGLYQICQVIDVCSDGTYCPDAALGLKAVLMSTPPAVIFCMDREKLLKFILWATSTALHSNSTKASYHHFTLLEEEQSEESLISKLLRWLTASIILGQLPRKLNRLDSNCSLERASAKTLHSLLDLNERWSVEKQVGFGSVKILADTIFYLHQLLGWNYRMLPSVISALCLLLLSDPSFSESNIGHGNLASLLSRIRCPAEANPAWRWSYYQPWKDHSCELTDAEKLDEIQACQSLLLIISDNLGKNSLHLPLLWYHDIEIEAEVLGQRCGAGVKTRRRWWGKRSEKGKKEYMPAIPWLARTENLPSTHMSWVFRRHYTADGRLVIIEEKVERHEYFRAHRSNERLTPQLVPLAGDGVLGDRQEMEEDGGSGGGGEMDDGDGVEDVGAAVMGGGKCFEYRGVRSGGLCTAGVALHAVTPVHIV</sequence>
<protein>
    <submittedName>
        <fullName evidence="4">Uncharacterized protein</fullName>
    </submittedName>
</protein>
<name>A0AA88U1Z2_9ASTE</name>
<organism evidence="4 5">
    <name type="scientific">Escallonia rubra</name>
    <dbReference type="NCBI Taxonomy" id="112253"/>
    <lineage>
        <taxon>Eukaryota</taxon>
        <taxon>Viridiplantae</taxon>
        <taxon>Streptophyta</taxon>
        <taxon>Embryophyta</taxon>
        <taxon>Tracheophyta</taxon>
        <taxon>Spermatophyta</taxon>
        <taxon>Magnoliopsida</taxon>
        <taxon>eudicotyledons</taxon>
        <taxon>Gunneridae</taxon>
        <taxon>Pentapetalae</taxon>
        <taxon>asterids</taxon>
        <taxon>campanulids</taxon>
        <taxon>Escalloniales</taxon>
        <taxon>Escalloniaceae</taxon>
        <taxon>Escallonia</taxon>
    </lineage>
</organism>
<keyword evidence="5" id="KW-1185">Reference proteome</keyword>
<evidence type="ECO:0000256" key="1">
    <source>
        <dbReference type="SAM" id="MobiDB-lite"/>
    </source>
</evidence>
<dbReference type="InterPro" id="IPR039844">
    <property type="entry name" value="URB1"/>
</dbReference>
<proteinExistence type="predicted"/>
<feature type="domain" description="FAF" evidence="2">
    <location>
        <begin position="550"/>
        <end position="603"/>
    </location>
</feature>
<dbReference type="AlphaFoldDB" id="A0AA88U1Z2"/>
<comment type="caution">
    <text evidence="4">The sequence shown here is derived from an EMBL/GenBank/DDBJ whole genome shotgun (WGS) entry which is preliminary data.</text>
</comment>
<dbReference type="InterPro" id="IPR046431">
    <property type="entry name" value="FAF_dom"/>
</dbReference>
<evidence type="ECO:0000313" key="4">
    <source>
        <dbReference type="EMBL" id="KAK2968174.1"/>
    </source>
</evidence>
<feature type="domain" description="URB1 C-terminal" evidence="3">
    <location>
        <begin position="3"/>
        <end position="152"/>
    </location>
</feature>
<dbReference type="PANTHER" id="PTHR13500">
    <property type="entry name" value="NUCLEOLAR PRERIBOSOMAL-ASSOCIATED PROTEIN 1"/>
    <property type="match status" value="1"/>
</dbReference>
<dbReference type="Pfam" id="PF11250">
    <property type="entry name" value="FAF"/>
    <property type="match status" value="1"/>
</dbReference>
<feature type="region of interest" description="Disordered" evidence="1">
    <location>
        <begin position="615"/>
        <end position="641"/>
    </location>
</feature>
<dbReference type="EMBL" id="JAVXUO010002935">
    <property type="protein sequence ID" value="KAK2968174.1"/>
    <property type="molecule type" value="Genomic_DNA"/>
</dbReference>
<accession>A0AA88U1Z2</accession>
<dbReference type="GO" id="GO:0000466">
    <property type="term" value="P:maturation of 5.8S rRNA from tricistronic rRNA transcript (SSU-rRNA, 5.8S rRNA, LSU-rRNA)"/>
    <property type="evidence" value="ECO:0007669"/>
    <property type="project" value="TreeGrafter"/>
</dbReference>
<dbReference type="GO" id="GO:0000463">
    <property type="term" value="P:maturation of LSU-rRNA from tricistronic rRNA transcript (SSU-rRNA, 5.8S rRNA, LSU-rRNA)"/>
    <property type="evidence" value="ECO:0007669"/>
    <property type="project" value="TreeGrafter"/>
</dbReference>
<dbReference type="Proteomes" id="UP001187471">
    <property type="component" value="Unassembled WGS sequence"/>
</dbReference>
<dbReference type="InterPro" id="IPR032436">
    <property type="entry name" value="URB1_C"/>
</dbReference>
<dbReference type="PANTHER" id="PTHR13500:SF0">
    <property type="entry name" value="NUCLEOLAR PRE-RIBOSOMAL-ASSOCIATED PROTEIN 1"/>
    <property type="match status" value="1"/>
</dbReference>
<gene>
    <name evidence="4" type="ORF">RJ640_018267</name>
</gene>
<evidence type="ECO:0000259" key="2">
    <source>
        <dbReference type="Pfam" id="PF11250"/>
    </source>
</evidence>
<evidence type="ECO:0000313" key="5">
    <source>
        <dbReference type="Proteomes" id="UP001187471"/>
    </source>
</evidence>
<dbReference type="GO" id="GO:0005730">
    <property type="term" value="C:nucleolus"/>
    <property type="evidence" value="ECO:0007669"/>
    <property type="project" value="TreeGrafter"/>
</dbReference>
<reference evidence="4" key="1">
    <citation type="submission" date="2022-12" db="EMBL/GenBank/DDBJ databases">
        <title>Draft genome assemblies for two species of Escallonia (Escalloniales).</title>
        <authorList>
            <person name="Chanderbali A."/>
            <person name="Dervinis C."/>
            <person name="Anghel I."/>
            <person name="Soltis D."/>
            <person name="Soltis P."/>
            <person name="Zapata F."/>
        </authorList>
    </citation>
    <scope>NUCLEOTIDE SEQUENCE</scope>
    <source>
        <strain evidence="4">UCBG92.1500</strain>
        <tissue evidence="4">Leaf</tissue>
    </source>
</reference>
<evidence type="ECO:0000259" key="3">
    <source>
        <dbReference type="Pfam" id="PF16201"/>
    </source>
</evidence>